<keyword evidence="3" id="KW-1185">Reference proteome</keyword>
<sequence>MKAIVYSKENCGYCVRVKALLKNKGVDVTEILITDENKQHALDALTAANEGATVVVRQVPQVIIDEKYIGGYQQVCKFYGINV</sequence>
<dbReference type="CDD" id="cd02066">
    <property type="entry name" value="GRX_family"/>
    <property type="match status" value="1"/>
</dbReference>
<organism evidence="2 3">
    <name type="scientific">Vreelandella titanicae</name>
    <dbReference type="NCBI Taxonomy" id="664683"/>
    <lineage>
        <taxon>Bacteria</taxon>
        <taxon>Pseudomonadati</taxon>
        <taxon>Pseudomonadota</taxon>
        <taxon>Gammaproteobacteria</taxon>
        <taxon>Oceanospirillales</taxon>
        <taxon>Halomonadaceae</taxon>
        <taxon>Vreelandella</taxon>
    </lineage>
</organism>
<dbReference type="InterPro" id="IPR014025">
    <property type="entry name" value="Glutaredoxin_subgr"/>
</dbReference>
<dbReference type="InterPro" id="IPR002109">
    <property type="entry name" value="Glutaredoxin"/>
</dbReference>
<gene>
    <name evidence="2" type="ORF">FX987_02399</name>
</gene>
<dbReference type="PROSITE" id="PS51354">
    <property type="entry name" value="GLUTAREDOXIN_2"/>
    <property type="match status" value="1"/>
</dbReference>
<evidence type="ECO:0000259" key="1">
    <source>
        <dbReference type="Pfam" id="PF00462"/>
    </source>
</evidence>
<dbReference type="AlphaFoldDB" id="A0AAP9NM34"/>
<name>A0AAP9NM34_9GAMM</name>
<accession>A0AAP9NM34</accession>
<dbReference type="RefSeq" id="WP_174788228.1">
    <property type="nucleotide sequence ID" value="NZ_CP054580.1"/>
</dbReference>
<feature type="domain" description="Glutaredoxin" evidence="1">
    <location>
        <begin position="4"/>
        <end position="69"/>
    </location>
</feature>
<dbReference type="PRINTS" id="PR00160">
    <property type="entry name" value="GLUTAREDOXIN"/>
</dbReference>
<dbReference type="InterPro" id="IPR036249">
    <property type="entry name" value="Thioredoxin-like_sf"/>
</dbReference>
<dbReference type="EMBL" id="CP054580">
    <property type="protein sequence ID" value="QKS24617.1"/>
    <property type="molecule type" value="Genomic_DNA"/>
</dbReference>
<protein>
    <submittedName>
        <fullName evidence="2">Glutaredoxin 3</fullName>
    </submittedName>
</protein>
<dbReference type="Proteomes" id="UP000509761">
    <property type="component" value="Chromosome"/>
</dbReference>
<proteinExistence type="predicted"/>
<dbReference type="SUPFAM" id="SSF52833">
    <property type="entry name" value="Thioredoxin-like"/>
    <property type="match status" value="1"/>
</dbReference>
<dbReference type="Gene3D" id="3.40.30.10">
    <property type="entry name" value="Glutaredoxin"/>
    <property type="match status" value="1"/>
</dbReference>
<reference evidence="2 3" key="1">
    <citation type="submission" date="2019-12" db="EMBL/GenBank/DDBJ databases">
        <title>Genome sequencing and assembly of endphytes of Porphyra tenera.</title>
        <authorList>
            <person name="Park J.M."/>
            <person name="Shin R."/>
            <person name="Jo S.H."/>
        </authorList>
    </citation>
    <scope>NUCLEOTIDE SEQUENCE [LARGE SCALE GENOMIC DNA]</scope>
    <source>
        <strain evidence="2 3">GPM3</strain>
    </source>
</reference>
<dbReference type="Pfam" id="PF00462">
    <property type="entry name" value="Glutaredoxin"/>
    <property type="match status" value="1"/>
</dbReference>
<evidence type="ECO:0000313" key="2">
    <source>
        <dbReference type="EMBL" id="QKS24617.1"/>
    </source>
</evidence>
<evidence type="ECO:0000313" key="3">
    <source>
        <dbReference type="Proteomes" id="UP000509761"/>
    </source>
</evidence>